<reference evidence="1 2" key="1">
    <citation type="submission" date="2023-10" db="EMBL/GenBank/DDBJ databases">
        <title>Draft genome sequence of Xylaria bambusicola isolate GMP-LS, the root and basal stem rot pathogen of sugarcane in Indonesia.</title>
        <authorList>
            <person name="Selvaraj P."/>
            <person name="Muralishankar V."/>
            <person name="Muruganantham S."/>
            <person name="Sp S."/>
            <person name="Haryani S."/>
            <person name="Lau K.J.X."/>
            <person name="Naqvi N.I."/>
        </authorList>
    </citation>
    <scope>NUCLEOTIDE SEQUENCE [LARGE SCALE GENOMIC DNA]</scope>
    <source>
        <strain evidence="1">GMP-LS</strain>
    </source>
</reference>
<keyword evidence="2" id="KW-1185">Reference proteome</keyword>
<dbReference type="AlphaFoldDB" id="A0AAN7UMB1"/>
<dbReference type="EMBL" id="JAWHQM010000053">
    <property type="protein sequence ID" value="KAK5635440.1"/>
    <property type="molecule type" value="Genomic_DNA"/>
</dbReference>
<comment type="caution">
    <text evidence="1">The sequence shown here is derived from an EMBL/GenBank/DDBJ whole genome shotgun (WGS) entry which is preliminary data.</text>
</comment>
<proteinExistence type="predicted"/>
<organism evidence="1 2">
    <name type="scientific">Xylaria bambusicola</name>
    <dbReference type="NCBI Taxonomy" id="326684"/>
    <lineage>
        <taxon>Eukaryota</taxon>
        <taxon>Fungi</taxon>
        <taxon>Dikarya</taxon>
        <taxon>Ascomycota</taxon>
        <taxon>Pezizomycotina</taxon>
        <taxon>Sordariomycetes</taxon>
        <taxon>Xylariomycetidae</taxon>
        <taxon>Xylariales</taxon>
        <taxon>Xylariaceae</taxon>
        <taxon>Xylaria</taxon>
    </lineage>
</organism>
<evidence type="ECO:0000313" key="2">
    <source>
        <dbReference type="Proteomes" id="UP001305414"/>
    </source>
</evidence>
<name>A0AAN7UMB1_9PEZI</name>
<protein>
    <submittedName>
        <fullName evidence="1">Uncharacterized protein</fullName>
    </submittedName>
</protein>
<accession>A0AAN7UMB1</accession>
<gene>
    <name evidence="1" type="ORF">RRF57_011152</name>
</gene>
<sequence>MTILTCYTWLLKGYEMVLSGIQETLATQGRLHGLRTLPPILPGSGLGTFALENNPDMQIEIVIHIGSQMLHRIEGILGIHVVSEDCSVPEGPTDRREILDTSSATALLNIWFGKGNQGNNSPGDPYGSRRMQLNHTIDNIRRQLREYWRGR</sequence>
<dbReference type="Proteomes" id="UP001305414">
    <property type="component" value="Unassembled WGS sequence"/>
</dbReference>
<evidence type="ECO:0000313" key="1">
    <source>
        <dbReference type="EMBL" id="KAK5635440.1"/>
    </source>
</evidence>